<dbReference type="InterPro" id="IPR012935">
    <property type="entry name" value="NuBaID_N"/>
</dbReference>
<accession>M8CAP6</accession>
<keyword evidence="3" id="KW-0863">Zinc-finger</keyword>
<dbReference type="GO" id="GO:0008270">
    <property type="term" value="F:zinc ion binding"/>
    <property type="evidence" value="ECO:0007669"/>
    <property type="project" value="UniProtKB-KW"/>
</dbReference>
<feature type="compositionally biased region" description="Low complexity" evidence="6">
    <location>
        <begin position="546"/>
        <end position="557"/>
    </location>
</feature>
<dbReference type="PANTHER" id="PTHR15835">
    <property type="entry name" value="NUCLEAR-INTERACTING PARTNER OF ALK"/>
    <property type="match status" value="1"/>
</dbReference>
<reference evidence="10" key="1">
    <citation type="submission" date="2015-06" db="UniProtKB">
        <authorList>
            <consortium name="EnsemblPlants"/>
        </authorList>
    </citation>
    <scope>IDENTIFICATION</scope>
</reference>
<dbReference type="Pfam" id="PF07967">
    <property type="entry name" value="zf-C3HC"/>
    <property type="match status" value="1"/>
</dbReference>
<feature type="domain" description="C3HC-type" evidence="8">
    <location>
        <begin position="47"/>
        <end position="115"/>
    </location>
</feature>
<evidence type="ECO:0000256" key="2">
    <source>
        <dbReference type="ARBA" id="ARBA00022723"/>
    </source>
</evidence>
<evidence type="ECO:0000259" key="8">
    <source>
        <dbReference type="Pfam" id="PF07967"/>
    </source>
</evidence>
<dbReference type="Pfam" id="PF08600">
    <property type="entry name" value="NuBaID_C"/>
    <property type="match status" value="1"/>
</dbReference>
<evidence type="ECO:0000256" key="3">
    <source>
        <dbReference type="ARBA" id="ARBA00022771"/>
    </source>
</evidence>
<comment type="subcellular location">
    <subcellularLocation>
        <location evidence="1">Nucleus</location>
    </subcellularLocation>
</comment>
<evidence type="ECO:0000259" key="9">
    <source>
        <dbReference type="Pfam" id="PF08600"/>
    </source>
</evidence>
<keyword evidence="4" id="KW-0862">Zinc</keyword>
<evidence type="ECO:0000313" key="10">
    <source>
        <dbReference type="EnsemblPlants" id="EMT12193"/>
    </source>
</evidence>
<keyword evidence="2" id="KW-0479">Metal-binding</keyword>
<feature type="region of interest" description="Disordered" evidence="6">
    <location>
        <begin position="370"/>
        <end position="456"/>
    </location>
</feature>
<feature type="compositionally biased region" description="Polar residues" evidence="6">
    <location>
        <begin position="836"/>
        <end position="849"/>
    </location>
</feature>
<feature type="region of interest" description="Disordered" evidence="6">
    <location>
        <begin position="680"/>
        <end position="723"/>
    </location>
</feature>
<keyword evidence="7" id="KW-0732">Signal</keyword>
<dbReference type="InterPro" id="IPR013909">
    <property type="entry name" value="NuBaID_C"/>
</dbReference>
<feature type="region of interest" description="Disordered" evidence="6">
    <location>
        <begin position="546"/>
        <end position="574"/>
    </location>
</feature>
<dbReference type="EnsemblPlants" id="EMT12193">
    <property type="protein sequence ID" value="EMT12193"/>
    <property type="gene ID" value="F775_01360"/>
</dbReference>
<evidence type="ECO:0000256" key="4">
    <source>
        <dbReference type="ARBA" id="ARBA00022833"/>
    </source>
</evidence>
<evidence type="ECO:0000256" key="5">
    <source>
        <dbReference type="ARBA" id="ARBA00023242"/>
    </source>
</evidence>
<protein>
    <submittedName>
        <fullName evidence="10">Uncharacterized protein</fullName>
    </submittedName>
</protein>
<sequence>MPMGLLIALMLLELLWILHHLVDHGSVETYFVDWQHSNLQLGMLSRSAVASWSPTEVTNAGEAFAGQLDASHKNSCPWRGNSCADNLVQLHLTQSALIGGFKDRCDGLLQFLSLPVIAPSAIENMRLTRAAQINRLLTQSISFLSGELGYKAENTPGVDIHQGSSCGYSRAQKLISLCGWEPRWLPNVQDCEENSTHSAKNALSNEPDEMFYSPLVEHQKSSFSASAKKDKGKGKRPLKDSGCSMSSPLLDCSLCGATVRIWDFRSVSRPNRISPNNTDAPETGKKLTLTRGISAASGINGWVNDGAVRDQAEGRDEAATYEGKLVSNAGVDLNLSMAGGLPPLHSSMAVASECCNGGMGRDLMIAQPAGSEVGDRATSYESRGPSSRKRNLEEGGSTADKPQDGVRHADSIEGTVIDRDGEEVDDDVQDSDTKNKKPRGFNFFDANLPSSSGAGPSRNLGFDLDVDISMFGHSRAVGLAPVEHPSARDSMRASSVIAMDVRSADEDSMESVEYHPDAGIDINMPSSSGHRNIEMNDAFDLNDSNQAQQSACAQPAAGSDGREIGGSSTNEGEEVLNAGTTPAFARDQLSLGISGGSVGMGASDEAEIHGIDVSVQRTESGVGDAEPITDLTETMGHTGESVPGPGLMDEFVPEEVDREEPHGDSQDIVFRSAGRADSGSKYFGSNKADSAGRADSGSKYFGSNKADSGESGKKIGHAIGHESSMHPSLSCNAGVYAGFDASKEEVTQAGKAVTTDDQGLQYDLRNGLGATNGENDYEPGLPDFDPVKHHNSYCPWVNGIVAAACCYDTSSSSGSSELSGWQLTVDALDTFQSLGQSQNQTMRSESAASLNMDDQAASNRKLARRTSVNKSHGKC</sequence>
<feature type="region of interest" description="Disordered" evidence="6">
    <location>
        <begin position="618"/>
        <end position="649"/>
    </location>
</feature>
<dbReference type="AlphaFoldDB" id="M8CAP6"/>
<feature type="compositionally biased region" description="Polar residues" evidence="6">
    <location>
        <begin position="866"/>
        <end position="875"/>
    </location>
</feature>
<evidence type="ECO:0000256" key="6">
    <source>
        <dbReference type="SAM" id="MobiDB-lite"/>
    </source>
</evidence>
<feature type="region of interest" description="Disordered" evidence="6">
    <location>
        <begin position="836"/>
        <end position="875"/>
    </location>
</feature>
<feature type="compositionally biased region" description="Acidic residues" evidence="6">
    <location>
        <begin position="420"/>
        <end position="430"/>
    </location>
</feature>
<feature type="compositionally biased region" description="Basic and acidic residues" evidence="6">
    <location>
        <begin position="401"/>
        <end position="419"/>
    </location>
</feature>
<dbReference type="PANTHER" id="PTHR15835:SF14">
    <property type="entry name" value="EXPRESSED PROTEIN"/>
    <property type="match status" value="1"/>
</dbReference>
<feature type="compositionally biased region" description="Basic and acidic residues" evidence="6">
    <location>
        <begin position="707"/>
        <end position="723"/>
    </location>
</feature>
<keyword evidence="5" id="KW-0539">Nucleus</keyword>
<name>M8CAP6_AEGTA</name>
<organism evidence="10">
    <name type="scientific">Aegilops tauschii</name>
    <name type="common">Tausch's goatgrass</name>
    <name type="synonym">Aegilops squarrosa</name>
    <dbReference type="NCBI Taxonomy" id="37682"/>
    <lineage>
        <taxon>Eukaryota</taxon>
        <taxon>Viridiplantae</taxon>
        <taxon>Streptophyta</taxon>
        <taxon>Embryophyta</taxon>
        <taxon>Tracheophyta</taxon>
        <taxon>Spermatophyta</taxon>
        <taxon>Magnoliopsida</taxon>
        <taxon>Liliopsida</taxon>
        <taxon>Poales</taxon>
        <taxon>Poaceae</taxon>
        <taxon>BOP clade</taxon>
        <taxon>Pooideae</taxon>
        <taxon>Triticodae</taxon>
        <taxon>Triticeae</taxon>
        <taxon>Triticinae</taxon>
        <taxon>Aegilops</taxon>
    </lineage>
</organism>
<feature type="domain" description="NuBaID C-terminal" evidence="9">
    <location>
        <begin position="781"/>
        <end position="830"/>
    </location>
</feature>
<evidence type="ECO:0000256" key="7">
    <source>
        <dbReference type="SAM" id="SignalP"/>
    </source>
</evidence>
<evidence type="ECO:0000256" key="1">
    <source>
        <dbReference type="ARBA" id="ARBA00004123"/>
    </source>
</evidence>
<feature type="region of interest" description="Disordered" evidence="6">
    <location>
        <begin position="222"/>
        <end position="243"/>
    </location>
</feature>
<dbReference type="GO" id="GO:0005634">
    <property type="term" value="C:nucleus"/>
    <property type="evidence" value="ECO:0007669"/>
    <property type="project" value="UniProtKB-SubCell"/>
</dbReference>
<feature type="chain" id="PRO_5014584331" evidence="7">
    <location>
        <begin position="21"/>
        <end position="875"/>
    </location>
</feature>
<proteinExistence type="predicted"/>
<feature type="signal peptide" evidence="7">
    <location>
        <begin position="1"/>
        <end position="20"/>
    </location>
</feature>